<reference evidence="2" key="1">
    <citation type="submission" date="2016-04" db="EMBL/GenBank/DDBJ databases">
        <authorList>
            <person name="Antunes L.P."/>
            <person name="Martins L.F."/>
            <person name="Pereira R.V."/>
            <person name="Thomas A.M."/>
            <person name="Barbosa D."/>
            <person name="Nascimento L."/>
            <person name="Silva G.M."/>
            <person name="Condomitti G.W."/>
            <person name="Digiampietri L.A."/>
            <person name="Lombardi K.C."/>
            <person name="Ramos P.L."/>
            <person name="Quaggio R.B."/>
            <person name="Oliveira J.C."/>
            <person name="Pascon R.C."/>
            <person name="Cruz J.B."/>
            <person name="Silva A.M."/>
            <person name="Setubal J.C."/>
        </authorList>
    </citation>
    <scope>NUCLEOTIDE SEQUENCE [LARGE SCALE GENOMIC DNA]</scope>
</reference>
<dbReference type="EMBL" id="LWLV01003182">
    <property type="protein sequence ID" value="OTA40046.1"/>
    <property type="molecule type" value="Genomic_DNA"/>
</dbReference>
<dbReference type="Proteomes" id="UP000194267">
    <property type="component" value="Unassembled WGS sequence"/>
</dbReference>
<evidence type="ECO:0008006" key="3">
    <source>
        <dbReference type="Google" id="ProtNLM"/>
    </source>
</evidence>
<evidence type="ECO:0000313" key="1">
    <source>
        <dbReference type="EMBL" id="OTA40046.1"/>
    </source>
</evidence>
<name>A0A1Y2T2M7_SYMTR</name>
<proteinExistence type="predicted"/>
<comment type="caution">
    <text evidence="1">The sequence shown here is derived from an EMBL/GenBank/DDBJ whole genome shotgun (WGS) entry which is preliminary data.</text>
</comment>
<dbReference type="AlphaFoldDB" id="A0A1Y2T2M7"/>
<organism evidence="1 2">
    <name type="scientific">Symbiobacterium thermophilum</name>
    <dbReference type="NCBI Taxonomy" id="2734"/>
    <lineage>
        <taxon>Bacteria</taxon>
        <taxon>Bacillati</taxon>
        <taxon>Bacillota</taxon>
        <taxon>Clostridia</taxon>
        <taxon>Eubacteriales</taxon>
        <taxon>Symbiobacteriaceae</taxon>
        <taxon>Symbiobacterium</taxon>
    </lineage>
</organism>
<sequence length="105" mass="11270">MLAAIPAEGSQVAPGQRVDLVVSSGPELQGTEFTKELIVPGPETEKVRFQVVLVDEIDGAEEPRVLVDEELEGGSHVIVSDRFYGSSAYLIIHVNGVEAGWVELP</sequence>
<protein>
    <recommendedName>
        <fullName evidence="3">PASTA domain-containing protein</fullName>
    </recommendedName>
</protein>
<evidence type="ECO:0000313" key="2">
    <source>
        <dbReference type="Proteomes" id="UP000194267"/>
    </source>
</evidence>
<accession>A0A1Y2T2M7</accession>
<gene>
    <name evidence="1" type="ORF">A6D92_25895</name>
</gene>